<gene>
    <name evidence="2" type="ORF">LDX50_05185</name>
</gene>
<proteinExistence type="inferred from homology"/>
<name>A0A9X1HLL1_9BACT</name>
<dbReference type="InterPro" id="IPR007607">
    <property type="entry name" value="BacA/B"/>
</dbReference>
<dbReference type="Proteomes" id="UP001139409">
    <property type="component" value="Unassembled WGS sequence"/>
</dbReference>
<dbReference type="PANTHER" id="PTHR35024:SF4">
    <property type="entry name" value="POLYMER-FORMING CYTOSKELETAL PROTEIN"/>
    <property type="match status" value="1"/>
</dbReference>
<dbReference type="AlphaFoldDB" id="A0A9X1HLL1"/>
<organism evidence="2 3">
    <name type="scientific">Fulvivirga sedimenti</name>
    <dbReference type="NCBI Taxonomy" id="2879465"/>
    <lineage>
        <taxon>Bacteria</taxon>
        <taxon>Pseudomonadati</taxon>
        <taxon>Bacteroidota</taxon>
        <taxon>Cytophagia</taxon>
        <taxon>Cytophagales</taxon>
        <taxon>Fulvivirgaceae</taxon>
        <taxon>Fulvivirga</taxon>
    </lineage>
</organism>
<evidence type="ECO:0000313" key="3">
    <source>
        <dbReference type="Proteomes" id="UP001139409"/>
    </source>
</evidence>
<accession>A0A9X1HLL1</accession>
<dbReference type="PANTHER" id="PTHR35024">
    <property type="entry name" value="HYPOTHETICAL CYTOSOLIC PROTEIN"/>
    <property type="match status" value="1"/>
</dbReference>
<reference evidence="2" key="1">
    <citation type="submission" date="2021-09" db="EMBL/GenBank/DDBJ databases">
        <title>Fulvivirga sp. isolated from coastal sediment.</title>
        <authorList>
            <person name="Yu H."/>
        </authorList>
    </citation>
    <scope>NUCLEOTIDE SEQUENCE</scope>
    <source>
        <strain evidence="2">1062</strain>
    </source>
</reference>
<dbReference type="Pfam" id="PF04519">
    <property type="entry name" value="Bactofilin"/>
    <property type="match status" value="1"/>
</dbReference>
<comment type="similarity">
    <text evidence="1">Belongs to the bactofilin family.</text>
</comment>
<dbReference type="EMBL" id="JAIXNE010000001">
    <property type="protein sequence ID" value="MCA6074250.1"/>
    <property type="molecule type" value="Genomic_DNA"/>
</dbReference>
<evidence type="ECO:0000313" key="2">
    <source>
        <dbReference type="EMBL" id="MCA6074250.1"/>
    </source>
</evidence>
<dbReference type="RefSeq" id="WP_225697346.1">
    <property type="nucleotide sequence ID" value="NZ_JAIXNE010000001.1"/>
</dbReference>
<comment type="caution">
    <text evidence="2">The sequence shown here is derived from an EMBL/GenBank/DDBJ whole genome shotgun (WGS) entry which is preliminary data.</text>
</comment>
<evidence type="ECO:0000256" key="1">
    <source>
        <dbReference type="ARBA" id="ARBA00044755"/>
    </source>
</evidence>
<keyword evidence="3" id="KW-1185">Reference proteome</keyword>
<protein>
    <submittedName>
        <fullName evidence="2">Polymer-forming cytoskeletal protein</fullName>
    </submittedName>
</protein>
<sequence>MFKNQKEEKVSPEVLNSNNTIGKGTTFTGNIETYGNIRIEGKIVGDLHSKSKIVIGPSAEIQGNVTGQFVEVEGNVRGTLKATEQITLKGTCKILGDIETSKLVVESGAEFNGKCKMGKVASMVASSPEKTEHKPSLASNG</sequence>